<keyword evidence="1" id="KW-0472">Membrane</keyword>
<dbReference type="InterPro" id="IPR012902">
    <property type="entry name" value="N_methyl_site"/>
</dbReference>
<dbReference type="AlphaFoldDB" id="A0A068NVT6"/>
<keyword evidence="1" id="KW-0812">Transmembrane</keyword>
<organism evidence="2 3">
    <name type="scientific">Fimbriimonas ginsengisoli Gsoil 348</name>
    <dbReference type="NCBI Taxonomy" id="661478"/>
    <lineage>
        <taxon>Bacteria</taxon>
        <taxon>Bacillati</taxon>
        <taxon>Armatimonadota</taxon>
        <taxon>Fimbriimonadia</taxon>
        <taxon>Fimbriimonadales</taxon>
        <taxon>Fimbriimonadaceae</taxon>
        <taxon>Fimbriimonas</taxon>
    </lineage>
</organism>
<gene>
    <name evidence="2" type="ORF">OP10G_4109</name>
</gene>
<dbReference type="HOGENOM" id="CLU_041661_1_0_0"/>
<keyword evidence="3" id="KW-1185">Reference proteome</keyword>
<dbReference type="STRING" id="661478.OP10G_4109"/>
<dbReference type="EMBL" id="CP007139">
    <property type="protein sequence ID" value="AIE87477.1"/>
    <property type="molecule type" value="Genomic_DNA"/>
</dbReference>
<evidence type="ECO:0008006" key="4">
    <source>
        <dbReference type="Google" id="ProtNLM"/>
    </source>
</evidence>
<sequence length="259" mass="27769">MKSSRAFTLIELLVVIAIIAILAAILFPVFARAKEAAKKTQCLSNEKQMSIATQMYMNDFDDRLFFYASTNNPSGSRTGGVVPDAASVHPLRWWNALMPYTKSKALLVGPSDDAPTLSQDPTGAKTIPRSFIACRHAEGLSGSQIDAVSDTVVIVEKWGRRPDGTAITDSWIEPFNGDFQLEPSTGRMKVAANRYAGGLVCTMLDGHAKWLTPGAINSSANLTGCALVHQYPVGTVMCDASVAGCQAVTGNVCNTFTYP</sequence>
<dbReference type="InterPro" id="IPR045584">
    <property type="entry name" value="Pilin-like"/>
</dbReference>
<evidence type="ECO:0000313" key="2">
    <source>
        <dbReference type="EMBL" id="AIE87477.1"/>
    </source>
</evidence>
<evidence type="ECO:0000313" key="3">
    <source>
        <dbReference type="Proteomes" id="UP000027982"/>
    </source>
</evidence>
<accession>A0A068NVT6</accession>
<dbReference type="eggNOG" id="COG2165">
    <property type="taxonomic scope" value="Bacteria"/>
</dbReference>
<feature type="transmembrane region" description="Helical" evidence="1">
    <location>
        <begin position="6"/>
        <end position="31"/>
    </location>
</feature>
<reference evidence="2 3" key="1">
    <citation type="journal article" date="2014" name="PLoS ONE">
        <title>The first complete genome sequence of the class fimbriimonadia in the phylum armatimonadetes.</title>
        <authorList>
            <person name="Hu Z.Y."/>
            <person name="Wang Y.Z."/>
            <person name="Im W.T."/>
            <person name="Wang S.Y."/>
            <person name="Zhao G.P."/>
            <person name="Zheng H.J."/>
            <person name="Quan Z.X."/>
        </authorList>
    </citation>
    <scope>NUCLEOTIDE SEQUENCE [LARGE SCALE GENOMIC DNA]</scope>
    <source>
        <strain evidence="2">Gsoil 348</strain>
    </source>
</reference>
<dbReference type="Pfam" id="PF07963">
    <property type="entry name" value="N_methyl"/>
    <property type="match status" value="1"/>
</dbReference>
<protein>
    <recommendedName>
        <fullName evidence="4">Prepilin-type N-terminal cleavage/methylation domain-containing protein</fullName>
    </recommendedName>
</protein>
<dbReference type="KEGG" id="fgi:OP10G_4109"/>
<name>A0A068NVT6_FIMGI</name>
<evidence type="ECO:0000256" key="1">
    <source>
        <dbReference type="SAM" id="Phobius"/>
    </source>
</evidence>
<dbReference type="PANTHER" id="PTHR30093">
    <property type="entry name" value="GENERAL SECRETION PATHWAY PROTEIN G"/>
    <property type="match status" value="1"/>
</dbReference>
<dbReference type="OrthoDB" id="279149at2"/>
<dbReference type="SUPFAM" id="SSF54523">
    <property type="entry name" value="Pili subunits"/>
    <property type="match status" value="1"/>
</dbReference>
<proteinExistence type="predicted"/>
<dbReference type="Gene3D" id="3.30.700.10">
    <property type="entry name" value="Glycoprotein, Type 4 Pilin"/>
    <property type="match status" value="1"/>
</dbReference>
<dbReference type="Proteomes" id="UP000027982">
    <property type="component" value="Chromosome"/>
</dbReference>
<dbReference type="NCBIfam" id="TIGR02532">
    <property type="entry name" value="IV_pilin_GFxxxE"/>
    <property type="match status" value="1"/>
</dbReference>
<keyword evidence="1" id="KW-1133">Transmembrane helix</keyword>
<dbReference type="RefSeq" id="WP_025228625.1">
    <property type="nucleotide sequence ID" value="NZ_CP007139.1"/>
</dbReference>